<evidence type="ECO:0000313" key="1">
    <source>
        <dbReference type="EMBL" id="AYV78997.1"/>
    </source>
</evidence>
<protein>
    <recommendedName>
        <fullName evidence="2">BTB domain-containing protein</fullName>
    </recommendedName>
</protein>
<dbReference type="CDD" id="cd18186">
    <property type="entry name" value="BTB_POZ_ZBTB_KLHL-like"/>
    <property type="match status" value="1"/>
</dbReference>
<reference evidence="1" key="1">
    <citation type="submission" date="2018-10" db="EMBL/GenBank/DDBJ databases">
        <title>Hidden diversity of soil giant viruses.</title>
        <authorList>
            <person name="Schulz F."/>
            <person name="Alteio L."/>
            <person name="Goudeau D."/>
            <person name="Ryan E.M."/>
            <person name="Malmstrom R.R."/>
            <person name="Blanchard J."/>
            <person name="Woyke T."/>
        </authorList>
    </citation>
    <scope>NUCLEOTIDE SEQUENCE</scope>
    <source>
        <strain evidence="1">FNV1</strain>
    </source>
</reference>
<accession>A0A3G4ZVS9</accession>
<evidence type="ECO:0008006" key="2">
    <source>
        <dbReference type="Google" id="ProtNLM"/>
    </source>
</evidence>
<dbReference type="EMBL" id="MK072132">
    <property type="protein sequence ID" value="AYV78997.1"/>
    <property type="molecule type" value="Genomic_DNA"/>
</dbReference>
<dbReference type="SUPFAM" id="SSF54695">
    <property type="entry name" value="POZ domain"/>
    <property type="match status" value="1"/>
</dbReference>
<organism evidence="1">
    <name type="scientific">Faunusvirus sp</name>
    <dbReference type="NCBI Taxonomy" id="2487766"/>
    <lineage>
        <taxon>Viruses</taxon>
        <taxon>Varidnaviria</taxon>
        <taxon>Bamfordvirae</taxon>
        <taxon>Nucleocytoviricota</taxon>
        <taxon>Megaviricetes</taxon>
        <taxon>Imitervirales</taxon>
        <taxon>Mimiviridae</taxon>
    </lineage>
</organism>
<sequence length="281" mass="32692">MATTAKPDDKVITPDEQHEEFNQLKLVMQQLFESNSGDVEIRIADTDSLIGYKSMKLLSSIFVSQCTTIKAMLQNGMKETAERIIDMTHYSHDNIMIFLRYIYYKEPIKYNCTPDIIFELLDIVTYYGCDEKLIKSITEKIIGIITIFNSIEVFNICDKYPMTTETIRERCIATLLECILTINRCCDQLDDHSARFCCTHAYKQYNKNVMSHINGVDMRPCIYYTMEKKQPAANTDISTRYCCEHNKARKAEHIYITKNVIPDNIKIVIFDKLLHPIIEKD</sequence>
<gene>
    <name evidence="1" type="ORF">Faunusvirus1_17</name>
</gene>
<proteinExistence type="predicted"/>
<dbReference type="InterPro" id="IPR011333">
    <property type="entry name" value="SKP1/BTB/POZ_sf"/>
</dbReference>
<name>A0A3G4ZVS9_9VIRU</name>
<dbReference type="Gene3D" id="3.30.710.10">
    <property type="entry name" value="Potassium Channel Kv1.1, Chain A"/>
    <property type="match status" value="1"/>
</dbReference>